<proteinExistence type="predicted"/>
<dbReference type="EMBL" id="AP023081">
    <property type="protein sequence ID" value="BCD86980.1"/>
    <property type="molecule type" value="Genomic_DNA"/>
</dbReference>
<protein>
    <submittedName>
        <fullName evidence="1">Uncharacterized protein</fullName>
    </submittedName>
</protein>
<organism evidence="1 2">
    <name type="scientific">Pseudomonas solani</name>
    <dbReference type="NCBI Taxonomy" id="2731552"/>
    <lineage>
        <taxon>Bacteria</taxon>
        <taxon>Pseudomonadati</taxon>
        <taxon>Pseudomonadota</taxon>
        <taxon>Gammaproteobacteria</taxon>
        <taxon>Pseudomonadales</taxon>
        <taxon>Pseudomonadaceae</taxon>
        <taxon>Pseudomonas</taxon>
    </lineage>
</organism>
<sequence length="332" mass="37399">MSESSLNIVLKSDNNQLAVLLKGLNGTFTAAFLQGLEATFAGDRGHPQPAVFTDLNVQQVRVGKGLYGLHIQGDEAEAFMDWLGGLPGLAFWALATSETMIDIYASSDGCSYWSTYVAWEGGSDPEEDAREAKLQWWVGMTKPVLRHFDEDADSALALLKAHQKTKDEADHWGYFFANHITSEGMLLKVRIKDKLVRTAWLRELQRYVKAEEKDFQRLATFFTSERLKWQGGDETAQFPNWSEQRKAPLELAKGLMFAEEAGNCLYVGFHMDGIAPYIHGDCNSSSRGNYAINLVQYFTALYSLVGGRVFYKNETHYLARSVIDHDGYLYIM</sequence>
<accession>A0ABM7LBV9</accession>
<name>A0ABM7LBV9_9PSED</name>
<dbReference type="Proteomes" id="UP001064896">
    <property type="component" value="Chromosome"/>
</dbReference>
<keyword evidence="2" id="KW-1185">Reference proteome</keyword>
<evidence type="ECO:0000313" key="1">
    <source>
        <dbReference type="EMBL" id="BCD86980.1"/>
    </source>
</evidence>
<reference evidence="1" key="1">
    <citation type="submission" date="2020-05" db="EMBL/GenBank/DDBJ databases">
        <title>Complete genome sequence of Pseudomonas sp. Sm006.</title>
        <authorList>
            <person name="Takeuchi K."/>
            <person name="Someya N."/>
        </authorList>
    </citation>
    <scope>NUCLEOTIDE SEQUENCE</scope>
    <source>
        <strain evidence="1">Sm006</strain>
    </source>
</reference>
<evidence type="ECO:0000313" key="2">
    <source>
        <dbReference type="Proteomes" id="UP001064896"/>
    </source>
</evidence>
<dbReference type="RefSeq" id="WP_021218036.1">
    <property type="nucleotide sequence ID" value="NZ_AP023081.1"/>
</dbReference>
<gene>
    <name evidence="1" type="ORF">PSm6_33870</name>
</gene>